<keyword evidence="1" id="KW-0732">Signal</keyword>
<dbReference type="SUPFAM" id="SSF117074">
    <property type="entry name" value="Hypothetical protein PA1324"/>
    <property type="match status" value="1"/>
</dbReference>
<reference evidence="2 3" key="1">
    <citation type="submission" date="2016-10" db="EMBL/GenBank/DDBJ databases">
        <authorList>
            <person name="Varghese N."/>
            <person name="Submissions S."/>
        </authorList>
    </citation>
    <scope>NUCLEOTIDE SEQUENCE [LARGE SCALE GENOMIC DNA]</scope>
    <source>
        <strain evidence="2 3">LMG 18378</strain>
    </source>
</reference>
<keyword evidence="3" id="KW-1185">Reference proteome</keyword>
<gene>
    <name evidence="2" type="ORF">SAMN05216577_12854</name>
</gene>
<feature type="signal peptide" evidence="1">
    <location>
        <begin position="1"/>
        <end position="20"/>
    </location>
</feature>
<dbReference type="Proteomes" id="UP000183385">
    <property type="component" value="Unassembled WGS sequence"/>
</dbReference>
<proteinExistence type="predicted"/>
<dbReference type="RefSeq" id="WP_074983587.1">
    <property type="nucleotide sequence ID" value="NZ_FOLS01000028.1"/>
</dbReference>
<evidence type="ECO:0000313" key="2">
    <source>
        <dbReference type="EMBL" id="SFD52875.1"/>
    </source>
</evidence>
<comment type="caution">
    <text evidence="2">The sequence shown here is derived from an EMBL/GenBank/DDBJ whole genome shotgun (WGS) entry which is preliminary data.</text>
</comment>
<evidence type="ECO:0008006" key="4">
    <source>
        <dbReference type="Google" id="ProtNLM"/>
    </source>
</evidence>
<name>A0AAQ1QYY7_9PSED</name>
<protein>
    <recommendedName>
        <fullName evidence="4">Carboxypeptidase regulatory-like domain-containing protein</fullName>
    </recommendedName>
</protein>
<feature type="chain" id="PRO_5042976793" description="Carboxypeptidase regulatory-like domain-containing protein" evidence="1">
    <location>
        <begin position="21"/>
        <end position="178"/>
    </location>
</feature>
<organism evidence="2 3">
    <name type="scientific">Pseudomonas citronellolis</name>
    <dbReference type="NCBI Taxonomy" id="53408"/>
    <lineage>
        <taxon>Bacteria</taxon>
        <taxon>Pseudomonadati</taxon>
        <taxon>Pseudomonadota</taxon>
        <taxon>Gammaproteobacteria</taxon>
        <taxon>Pseudomonadales</taxon>
        <taxon>Pseudomonadaceae</taxon>
        <taxon>Pseudomonas</taxon>
    </lineage>
</organism>
<sequence length="178" mass="18809">MNATRTFAVLTLTAALAACAAPKPRTLVDLPPFPAAEYASLQQNGSASVTGQVFMKTAGGTVQLGAGNAVILEPATSYSSAYYAAYGNRDPEPPRDFYGQIEPLQPSFDPRRNQYVRQTTADAQGNFAFSGLPAGRYFVSSKVVWLAPVGGGAWQQGGTVTQEISVADGQAVRVMLTR</sequence>
<dbReference type="AlphaFoldDB" id="A0AAQ1QYY7"/>
<evidence type="ECO:0000313" key="3">
    <source>
        <dbReference type="Proteomes" id="UP000183385"/>
    </source>
</evidence>
<dbReference type="PROSITE" id="PS51257">
    <property type="entry name" value="PROKAR_LIPOPROTEIN"/>
    <property type="match status" value="1"/>
</dbReference>
<evidence type="ECO:0000256" key="1">
    <source>
        <dbReference type="SAM" id="SignalP"/>
    </source>
</evidence>
<accession>A0AAQ1QYY7</accession>
<dbReference type="EMBL" id="FOLS01000028">
    <property type="protein sequence ID" value="SFD52875.1"/>
    <property type="molecule type" value="Genomic_DNA"/>
</dbReference>